<dbReference type="CDD" id="cd00298">
    <property type="entry name" value="ACD_sHsps_p23-like"/>
    <property type="match status" value="1"/>
</dbReference>
<dbReference type="InterPro" id="IPR008978">
    <property type="entry name" value="HSP20-like_chaperone"/>
</dbReference>
<dbReference type="SUPFAM" id="SSF48371">
    <property type="entry name" value="ARM repeat"/>
    <property type="match status" value="1"/>
</dbReference>
<dbReference type="PANTHER" id="PTHR12967">
    <property type="entry name" value="PROTEIN SHQ1 HOMOLOG"/>
    <property type="match status" value="1"/>
</dbReference>
<evidence type="ECO:0000256" key="1">
    <source>
        <dbReference type="ARBA" id="ARBA00005607"/>
    </source>
</evidence>
<feature type="compositionally biased region" description="Basic and acidic residues" evidence="2">
    <location>
        <begin position="639"/>
        <end position="671"/>
    </location>
</feature>
<dbReference type="Proteomes" id="UP001194696">
    <property type="component" value="Unassembled WGS sequence"/>
</dbReference>
<keyword evidence="5" id="KW-1185">Reference proteome</keyword>
<feature type="compositionally biased region" description="Acidic residues" evidence="2">
    <location>
        <begin position="598"/>
        <end position="638"/>
    </location>
</feature>
<feature type="region of interest" description="Disordered" evidence="2">
    <location>
        <begin position="234"/>
        <end position="254"/>
    </location>
</feature>
<name>A0ABQ7KGV3_9FUNG</name>
<dbReference type="InterPro" id="IPR039742">
    <property type="entry name" value="Shq1"/>
</dbReference>
<dbReference type="PANTHER" id="PTHR12967:SF0">
    <property type="entry name" value="PROTEIN SHQ1 HOMOLOG"/>
    <property type="match status" value="1"/>
</dbReference>
<protein>
    <recommendedName>
        <fullName evidence="3">CS domain-containing protein</fullName>
    </recommendedName>
</protein>
<evidence type="ECO:0000313" key="5">
    <source>
        <dbReference type="Proteomes" id="UP001194696"/>
    </source>
</evidence>
<dbReference type="Gene3D" id="2.60.40.790">
    <property type="match status" value="1"/>
</dbReference>
<evidence type="ECO:0000259" key="3">
    <source>
        <dbReference type="PROSITE" id="PS51203"/>
    </source>
</evidence>
<dbReference type="Pfam" id="PF21413">
    <property type="entry name" value="SHQ1-like_CS"/>
    <property type="match status" value="1"/>
</dbReference>
<proteinExistence type="inferred from homology"/>
<accession>A0ABQ7KGV3</accession>
<dbReference type="InterPro" id="IPR007009">
    <property type="entry name" value="Shq1_C"/>
</dbReference>
<comment type="similarity">
    <text evidence="1">Belongs to the SHQ1 family.</text>
</comment>
<dbReference type="EMBL" id="JAAAIM010000029">
    <property type="protein sequence ID" value="KAG0297518.1"/>
    <property type="molecule type" value="Genomic_DNA"/>
</dbReference>
<dbReference type="InterPro" id="IPR016024">
    <property type="entry name" value="ARM-type_fold"/>
</dbReference>
<feature type="region of interest" description="Disordered" evidence="2">
    <location>
        <begin position="594"/>
        <end position="671"/>
    </location>
</feature>
<reference evidence="4 5" key="1">
    <citation type="journal article" date="2020" name="Fungal Divers.">
        <title>Resolving the Mortierellaceae phylogeny through synthesis of multi-gene phylogenetics and phylogenomics.</title>
        <authorList>
            <person name="Vandepol N."/>
            <person name="Liber J."/>
            <person name="Desiro A."/>
            <person name="Na H."/>
            <person name="Kennedy M."/>
            <person name="Barry K."/>
            <person name="Grigoriev I.V."/>
            <person name="Miller A.N."/>
            <person name="O'Donnell K."/>
            <person name="Stajich J.E."/>
            <person name="Bonito G."/>
        </authorList>
    </citation>
    <scope>NUCLEOTIDE SEQUENCE [LARGE SCALE GENOMIC DNA]</scope>
    <source>
        <strain evidence="4 5">AD045</strain>
    </source>
</reference>
<dbReference type="PROSITE" id="PS51203">
    <property type="entry name" value="CS"/>
    <property type="match status" value="1"/>
</dbReference>
<dbReference type="Pfam" id="PF04925">
    <property type="entry name" value="SHQ1"/>
    <property type="match status" value="1"/>
</dbReference>
<dbReference type="SUPFAM" id="SSF49764">
    <property type="entry name" value="HSP20-like chaperones"/>
    <property type="match status" value="1"/>
</dbReference>
<evidence type="ECO:0000313" key="4">
    <source>
        <dbReference type="EMBL" id="KAG0297518.1"/>
    </source>
</evidence>
<sequence>MITPKFTVSQDNDTVTIVIKAPHIKTQNVDFEVDGAVFKFNLKPYFLRLTFPGNVVDDERAKATYNVGEGELTVILPKETPGEDFPDLDMITKLLVRKGDLSTDKQIKRPLIEVISSGETLEGTQQVEKDEDFDWEMPQEIRQEIFSEVRYGFNNRYSGFFNHVQETANDVLDVYDPEHATLEQRRENRIQRENSKFDDEYYMSDFMTEEEIQHILKYKTQWWNELRAIQKAEKDNASRKAKAAPTPAPASGIITTPVESTTLTPAKPTASTTFTSTLFANPTKPLTPSIFNIVKDDSEDATTPADAFGLKEISTKKTTSSIISEVGSSSSNSGLILDLEPSKPSPAATSAATLESDSEALISTIEPLIDESEPAKHLAGHSIEVIDSSKLNSDLTDGIAELNLSGEDSSVPVKPFSPKEQELMRDLPRREYILENTKSTYLTLIDILFAYSYDLRTSEGDTSVETAWTICKLSPSMAALDQFTTLKETLLASFRRALAYPLNRNWNLALKVLQDVYVILKLGRRGILRALLAIKEVLDHDDIYYIYSKMFIEDYCVWIQSASEKVIRTLAHELHHFKLDKSELEWHLEGLEALAQETPEEEEEEEEPEEESDDDSDDSDDSSDDSDSDDDSEDEEEEEKTKEKKEEDSKSAKEDESIFMHEGPRPKIIEL</sequence>
<evidence type="ECO:0000256" key="2">
    <source>
        <dbReference type="SAM" id="MobiDB-lite"/>
    </source>
</evidence>
<comment type="caution">
    <text evidence="4">The sequence shown here is derived from an EMBL/GenBank/DDBJ whole genome shotgun (WGS) entry which is preliminary data.</text>
</comment>
<feature type="domain" description="CS" evidence="3">
    <location>
        <begin position="1"/>
        <end position="89"/>
    </location>
</feature>
<dbReference type="InterPro" id="IPR007052">
    <property type="entry name" value="CS_dom"/>
</dbReference>
<dbReference type="InterPro" id="IPR048696">
    <property type="entry name" value="SHQ1-like_CS"/>
</dbReference>
<organism evidence="4 5">
    <name type="scientific">Linnemannia gamsii</name>
    <dbReference type="NCBI Taxonomy" id="64522"/>
    <lineage>
        <taxon>Eukaryota</taxon>
        <taxon>Fungi</taxon>
        <taxon>Fungi incertae sedis</taxon>
        <taxon>Mucoromycota</taxon>
        <taxon>Mortierellomycotina</taxon>
        <taxon>Mortierellomycetes</taxon>
        <taxon>Mortierellales</taxon>
        <taxon>Mortierellaceae</taxon>
        <taxon>Linnemannia</taxon>
    </lineage>
</organism>
<gene>
    <name evidence="4" type="ORF">BGZ96_006027</name>
</gene>